<feature type="compositionally biased region" description="Basic residues" evidence="1">
    <location>
        <begin position="1"/>
        <end position="11"/>
    </location>
</feature>
<dbReference type="EMBL" id="JATAAI010000011">
    <property type="protein sequence ID" value="KAK1742289.1"/>
    <property type="molecule type" value="Genomic_DNA"/>
</dbReference>
<feature type="region of interest" description="Disordered" evidence="1">
    <location>
        <begin position="127"/>
        <end position="167"/>
    </location>
</feature>
<gene>
    <name evidence="2" type="ORF">QTG54_006854</name>
</gene>
<evidence type="ECO:0000313" key="2">
    <source>
        <dbReference type="EMBL" id="KAK1742289.1"/>
    </source>
</evidence>
<evidence type="ECO:0000256" key="1">
    <source>
        <dbReference type="SAM" id="MobiDB-lite"/>
    </source>
</evidence>
<name>A0AAD9DDR1_9STRA</name>
<protein>
    <submittedName>
        <fullName evidence="2">Uncharacterized protein</fullName>
    </submittedName>
</protein>
<keyword evidence="3" id="KW-1185">Reference proteome</keyword>
<sequence length="167" mass="19285">MQRSTNNRRQKSSNQQDAMMGNRGRLDDQHDLLPLRGPTGGRRRNRNVNQRNNNQPGRRGIIAMELLQNRRARQNMPSWGRRFQPGNGDLNRRGPIPELEPLPRRRNERPLRRQVFPRHHFHGAVVSDGEDDEEEHEYLPSYMGNGNLIDPVSLHSVSDDAVSDDDA</sequence>
<feature type="region of interest" description="Disordered" evidence="1">
    <location>
        <begin position="74"/>
        <end position="106"/>
    </location>
</feature>
<organism evidence="2 3">
    <name type="scientific">Skeletonema marinoi</name>
    <dbReference type="NCBI Taxonomy" id="267567"/>
    <lineage>
        <taxon>Eukaryota</taxon>
        <taxon>Sar</taxon>
        <taxon>Stramenopiles</taxon>
        <taxon>Ochrophyta</taxon>
        <taxon>Bacillariophyta</taxon>
        <taxon>Coscinodiscophyceae</taxon>
        <taxon>Thalassiosirophycidae</taxon>
        <taxon>Thalassiosirales</taxon>
        <taxon>Skeletonemataceae</taxon>
        <taxon>Skeletonema</taxon>
        <taxon>Skeletonema marinoi-dohrnii complex</taxon>
    </lineage>
</organism>
<reference evidence="2" key="1">
    <citation type="submission" date="2023-06" db="EMBL/GenBank/DDBJ databases">
        <title>Survivors Of The Sea: Transcriptome response of Skeletonema marinoi to long-term dormancy.</title>
        <authorList>
            <person name="Pinder M.I.M."/>
            <person name="Kourtchenko O."/>
            <person name="Robertson E.K."/>
            <person name="Larsson T."/>
            <person name="Maumus F."/>
            <person name="Osuna-Cruz C.M."/>
            <person name="Vancaester E."/>
            <person name="Stenow R."/>
            <person name="Vandepoele K."/>
            <person name="Ploug H."/>
            <person name="Bruchert V."/>
            <person name="Godhe A."/>
            <person name="Topel M."/>
        </authorList>
    </citation>
    <scope>NUCLEOTIDE SEQUENCE</scope>
    <source>
        <strain evidence="2">R05AC</strain>
    </source>
</reference>
<dbReference type="AlphaFoldDB" id="A0AAD9DDR1"/>
<feature type="compositionally biased region" description="Basic and acidic residues" evidence="1">
    <location>
        <begin position="24"/>
        <end position="33"/>
    </location>
</feature>
<evidence type="ECO:0000313" key="3">
    <source>
        <dbReference type="Proteomes" id="UP001224775"/>
    </source>
</evidence>
<feature type="compositionally biased region" description="Low complexity" evidence="1">
    <location>
        <begin position="47"/>
        <end position="59"/>
    </location>
</feature>
<feature type="region of interest" description="Disordered" evidence="1">
    <location>
        <begin position="1"/>
        <end position="59"/>
    </location>
</feature>
<dbReference type="Proteomes" id="UP001224775">
    <property type="component" value="Unassembled WGS sequence"/>
</dbReference>
<proteinExistence type="predicted"/>
<accession>A0AAD9DDR1</accession>
<comment type="caution">
    <text evidence="2">The sequence shown here is derived from an EMBL/GenBank/DDBJ whole genome shotgun (WGS) entry which is preliminary data.</text>
</comment>